<protein>
    <recommendedName>
        <fullName evidence="12">Ger(X)C family spore germination protein</fullName>
    </recommendedName>
</protein>
<evidence type="ECO:0000256" key="2">
    <source>
        <dbReference type="ARBA" id="ARBA00007886"/>
    </source>
</evidence>
<accession>A0A2N5H795</accession>
<dbReference type="PROSITE" id="PS51257">
    <property type="entry name" value="PROKAR_LIPOPROTEIN"/>
    <property type="match status" value="1"/>
</dbReference>
<evidence type="ECO:0008006" key="12">
    <source>
        <dbReference type="Google" id="ProtNLM"/>
    </source>
</evidence>
<keyword evidence="4" id="KW-0732">Signal</keyword>
<evidence type="ECO:0000313" key="11">
    <source>
        <dbReference type="Proteomes" id="UP000234950"/>
    </source>
</evidence>
<sequence length="387" mass="43449">MKKVFIFSIVISMLFLSGCWSRVEINERAFVTTILVDKGKGGNIDVTLTFPLPNRMATGQSGSSETSGKPYSTLTYSGVNISQAFHKMQVDIPRRISFGQTKVVIIGNGMAREGITKILEFIIREPSLNINLAMFVAPGKAKDIINMVPAFERSQSRILSGFSRSQIALLTTPKDFFETVNGDMAVSILKVGKRKMVSENGKKAVWVGTDGIALFKNYKMVGKLSTYEGRGALWLRNTIIRALVTIKSPTDHKDINLSVITAKTKIRPSKKEPYTFDIHINVEDDLSESDSTIDLSRESNIRKLELIAERDIENRIKAALLMTKKAGTDAFQFGEYLSWSKPKIWKKAKGNWSSIYKDQVKINVYVDLKIKRRGTENNPFWTKELSS</sequence>
<dbReference type="OrthoDB" id="9816067at2"/>
<evidence type="ECO:0000259" key="9">
    <source>
        <dbReference type="Pfam" id="PF25198"/>
    </source>
</evidence>
<keyword evidence="3" id="KW-0309">Germination</keyword>
<evidence type="ECO:0000256" key="7">
    <source>
        <dbReference type="ARBA" id="ARBA00023288"/>
    </source>
</evidence>
<dbReference type="EMBL" id="PGVE01000098">
    <property type="protein sequence ID" value="PLS01391.1"/>
    <property type="molecule type" value="Genomic_DNA"/>
</dbReference>
<evidence type="ECO:0000313" key="10">
    <source>
        <dbReference type="EMBL" id="PLS01391.1"/>
    </source>
</evidence>
<dbReference type="AlphaFoldDB" id="A0A2N5H795"/>
<keyword evidence="6" id="KW-0564">Palmitate</keyword>
<dbReference type="GO" id="GO:0009847">
    <property type="term" value="P:spore germination"/>
    <property type="evidence" value="ECO:0007669"/>
    <property type="project" value="InterPro"/>
</dbReference>
<dbReference type="InterPro" id="IPR057336">
    <property type="entry name" value="GerAC_N"/>
</dbReference>
<dbReference type="InterPro" id="IPR038501">
    <property type="entry name" value="Spore_GerAC_C_sf"/>
</dbReference>
<evidence type="ECO:0000256" key="4">
    <source>
        <dbReference type="ARBA" id="ARBA00022729"/>
    </source>
</evidence>
<dbReference type="InterPro" id="IPR046953">
    <property type="entry name" value="Spore_GerAC-like_C"/>
</dbReference>
<dbReference type="PANTHER" id="PTHR35789:SF1">
    <property type="entry name" value="SPORE GERMINATION PROTEIN B3"/>
    <property type="match status" value="1"/>
</dbReference>
<dbReference type="PANTHER" id="PTHR35789">
    <property type="entry name" value="SPORE GERMINATION PROTEIN B3"/>
    <property type="match status" value="1"/>
</dbReference>
<proteinExistence type="inferred from homology"/>
<comment type="caution">
    <text evidence="10">The sequence shown here is derived from an EMBL/GenBank/DDBJ whole genome shotgun (WGS) entry which is preliminary data.</text>
</comment>
<organism evidence="10 11">
    <name type="scientific">Neobacillus cucumis</name>
    <dbReference type="NCBI Taxonomy" id="1740721"/>
    <lineage>
        <taxon>Bacteria</taxon>
        <taxon>Bacillati</taxon>
        <taxon>Bacillota</taxon>
        <taxon>Bacilli</taxon>
        <taxon>Bacillales</taxon>
        <taxon>Bacillaceae</taxon>
        <taxon>Neobacillus</taxon>
    </lineage>
</organism>
<feature type="domain" description="Spore germination protein N-terminal" evidence="9">
    <location>
        <begin position="22"/>
        <end position="174"/>
    </location>
</feature>
<evidence type="ECO:0000256" key="6">
    <source>
        <dbReference type="ARBA" id="ARBA00023139"/>
    </source>
</evidence>
<comment type="subcellular location">
    <subcellularLocation>
        <location evidence="1">Membrane</location>
        <topology evidence="1">Lipid-anchor</topology>
    </subcellularLocation>
</comment>
<comment type="similarity">
    <text evidence="2">Belongs to the GerABKC lipoprotein family.</text>
</comment>
<dbReference type="Gene3D" id="3.30.300.210">
    <property type="entry name" value="Nutrient germinant receptor protein C, domain 3"/>
    <property type="match status" value="1"/>
</dbReference>
<dbReference type="NCBIfam" id="TIGR02887">
    <property type="entry name" value="spore_ger_x_C"/>
    <property type="match status" value="1"/>
</dbReference>
<evidence type="ECO:0000256" key="5">
    <source>
        <dbReference type="ARBA" id="ARBA00023136"/>
    </source>
</evidence>
<dbReference type="Pfam" id="PF05504">
    <property type="entry name" value="Spore_GerAC"/>
    <property type="match status" value="1"/>
</dbReference>
<gene>
    <name evidence="10" type="ORF">CVD27_25505</name>
</gene>
<dbReference type="Proteomes" id="UP000234950">
    <property type="component" value="Unassembled WGS sequence"/>
</dbReference>
<keyword evidence="5" id="KW-0472">Membrane</keyword>
<dbReference type="InterPro" id="IPR008844">
    <property type="entry name" value="Spore_GerAC-like"/>
</dbReference>
<dbReference type="Pfam" id="PF25198">
    <property type="entry name" value="Spore_GerAC_N"/>
    <property type="match status" value="1"/>
</dbReference>
<dbReference type="GO" id="GO:0016020">
    <property type="term" value="C:membrane"/>
    <property type="evidence" value="ECO:0007669"/>
    <property type="project" value="UniProtKB-SubCell"/>
</dbReference>
<evidence type="ECO:0000259" key="8">
    <source>
        <dbReference type="Pfam" id="PF05504"/>
    </source>
</evidence>
<feature type="domain" description="Spore germination GerAC-like C-terminal" evidence="8">
    <location>
        <begin position="210"/>
        <end position="374"/>
    </location>
</feature>
<name>A0A2N5H795_9BACI</name>
<keyword evidence="11" id="KW-1185">Reference proteome</keyword>
<dbReference type="RefSeq" id="WP_101651749.1">
    <property type="nucleotide sequence ID" value="NZ_PGVE01000098.1"/>
</dbReference>
<evidence type="ECO:0000256" key="3">
    <source>
        <dbReference type="ARBA" id="ARBA00022544"/>
    </source>
</evidence>
<evidence type="ECO:0000256" key="1">
    <source>
        <dbReference type="ARBA" id="ARBA00004635"/>
    </source>
</evidence>
<keyword evidence="7" id="KW-0449">Lipoprotein</keyword>
<reference evidence="10 11" key="1">
    <citation type="submission" date="2017-11" db="EMBL/GenBank/DDBJ databases">
        <title>Comparitive Functional Genomics of Dry Heat Resistant strains isolated from the Viking Spacecraft.</title>
        <authorList>
            <person name="Seuylemezian A."/>
            <person name="Cooper K."/>
            <person name="Vaishampayan P."/>
        </authorList>
    </citation>
    <scope>NUCLEOTIDE SEQUENCE [LARGE SCALE GENOMIC DNA]</scope>
    <source>
        <strain evidence="10 11">V32-6</strain>
    </source>
</reference>